<reference evidence="2" key="1">
    <citation type="submission" date="2025-08" db="UniProtKB">
        <authorList>
            <consortium name="RefSeq"/>
        </authorList>
    </citation>
    <scope>IDENTIFICATION</scope>
</reference>
<dbReference type="Proteomes" id="UP000515124">
    <property type="component" value="Unplaced"/>
</dbReference>
<organism evidence="1 2">
    <name type="scientific">Prunus avium</name>
    <name type="common">Cherry</name>
    <name type="synonym">Cerasus avium</name>
    <dbReference type="NCBI Taxonomy" id="42229"/>
    <lineage>
        <taxon>Eukaryota</taxon>
        <taxon>Viridiplantae</taxon>
        <taxon>Streptophyta</taxon>
        <taxon>Embryophyta</taxon>
        <taxon>Tracheophyta</taxon>
        <taxon>Spermatophyta</taxon>
        <taxon>Magnoliopsida</taxon>
        <taxon>eudicotyledons</taxon>
        <taxon>Gunneridae</taxon>
        <taxon>Pentapetalae</taxon>
        <taxon>rosids</taxon>
        <taxon>fabids</taxon>
        <taxon>Rosales</taxon>
        <taxon>Rosaceae</taxon>
        <taxon>Amygdaloideae</taxon>
        <taxon>Amygdaleae</taxon>
        <taxon>Prunus</taxon>
    </lineage>
</organism>
<dbReference type="KEGG" id="pavi:110765025"/>
<dbReference type="RefSeq" id="XP_021823769.1">
    <property type="nucleotide sequence ID" value="XM_021968077.1"/>
</dbReference>
<name>A0A6P5T987_PRUAV</name>
<protein>
    <submittedName>
        <fullName evidence="2">Uncharacterized protein LOC110765025</fullName>
    </submittedName>
</protein>
<dbReference type="Gramene" id="Pav_sc0001114.1_g010.1.br:mrna">
    <property type="protein sequence ID" value="Pav_sc0001114.1_g010.1.br:CDS:1"/>
    <property type="gene ID" value="Pav_sc0001114.1_g010.1.br"/>
</dbReference>
<dbReference type="PANTHER" id="PTHR33116">
    <property type="entry name" value="REVERSE TRANSCRIPTASE ZINC-BINDING DOMAIN-CONTAINING PROTEIN-RELATED-RELATED"/>
    <property type="match status" value="1"/>
</dbReference>
<accession>A0A6P5T987</accession>
<evidence type="ECO:0000313" key="1">
    <source>
        <dbReference type="Proteomes" id="UP000515124"/>
    </source>
</evidence>
<dbReference type="PANTHER" id="PTHR33116:SF86">
    <property type="entry name" value="REVERSE TRANSCRIPTASE DOMAIN-CONTAINING PROTEIN"/>
    <property type="match status" value="1"/>
</dbReference>
<evidence type="ECO:0000313" key="2">
    <source>
        <dbReference type="RefSeq" id="XP_021823769.1"/>
    </source>
</evidence>
<sequence length="165" mass="19320">MVFASLKEKLWKKLEGWKGKLLSGAGREILIKAVAQSLPTYTMNCFLLPKGFCDELNSVVAKFWWSGDKDKRKIHWLPWKKLCNYKLEGGLNFRKLHAFNLALLAKQGWRLSQQPNSLVARLFRAKYYPGSDFMFAPEENNPSFCWRSMFAARQVLERRRSLNRD</sequence>
<dbReference type="GeneID" id="110765025"/>
<keyword evidence="1" id="KW-1185">Reference proteome</keyword>
<proteinExistence type="predicted"/>
<dbReference type="AlphaFoldDB" id="A0A6P5T987"/>
<gene>
    <name evidence="2" type="primary">LOC110765025</name>
</gene>